<gene>
    <name evidence="2" type="ORF">J2S69_001721</name>
    <name evidence="1" type="ORF">O2L01_22020</name>
</gene>
<reference evidence="1" key="1">
    <citation type="submission" date="2022-12" db="EMBL/GenBank/DDBJ databases">
        <title>Gycomyces niveus sp.nov., a novel actinomycete isolated from soil in Shouguang.</title>
        <authorList>
            <person name="Yang X."/>
        </authorList>
    </citation>
    <scope>NUCLEOTIDE SEQUENCE</scope>
    <source>
        <strain evidence="1">DSM 44724</strain>
    </source>
</reference>
<keyword evidence="4" id="KW-1185">Reference proteome</keyword>
<dbReference type="Proteomes" id="UP001145799">
    <property type="component" value="Unassembled WGS sequence"/>
</dbReference>
<name>A0A9X3PLY4_9ACTN</name>
<dbReference type="RefSeq" id="WP_270124188.1">
    <property type="nucleotide sequence ID" value="NZ_BAAAOM010000007.1"/>
</dbReference>
<dbReference type="Proteomes" id="UP001183604">
    <property type="component" value="Unassembled WGS sequence"/>
</dbReference>
<dbReference type="EMBL" id="JAVDYD010000001">
    <property type="protein sequence ID" value="MDR7338002.1"/>
    <property type="molecule type" value="Genomic_DNA"/>
</dbReference>
<evidence type="ECO:0000313" key="2">
    <source>
        <dbReference type="EMBL" id="MDR7338002.1"/>
    </source>
</evidence>
<evidence type="ECO:0000313" key="3">
    <source>
        <dbReference type="Proteomes" id="UP001145799"/>
    </source>
</evidence>
<evidence type="ECO:0000313" key="1">
    <source>
        <dbReference type="EMBL" id="MDA1387685.1"/>
    </source>
</evidence>
<evidence type="ECO:0000313" key="4">
    <source>
        <dbReference type="Proteomes" id="UP001183604"/>
    </source>
</evidence>
<organism evidence="1 3">
    <name type="scientific">Glycomyces lechevalierae</name>
    <dbReference type="NCBI Taxonomy" id="256034"/>
    <lineage>
        <taxon>Bacteria</taxon>
        <taxon>Bacillati</taxon>
        <taxon>Actinomycetota</taxon>
        <taxon>Actinomycetes</taxon>
        <taxon>Glycomycetales</taxon>
        <taxon>Glycomycetaceae</taxon>
        <taxon>Glycomyces</taxon>
    </lineage>
</organism>
<dbReference type="AlphaFoldDB" id="A0A9X3PLY4"/>
<proteinExistence type="predicted"/>
<reference evidence="2 4" key="2">
    <citation type="submission" date="2023-07" db="EMBL/GenBank/DDBJ databases">
        <title>Sequencing the genomes of 1000 actinobacteria strains.</title>
        <authorList>
            <person name="Klenk H.-P."/>
        </authorList>
    </citation>
    <scope>NUCLEOTIDE SEQUENCE [LARGE SCALE GENOMIC DNA]</scope>
    <source>
        <strain evidence="2 4">DSM 44724</strain>
    </source>
</reference>
<accession>A0A9X3PLY4</accession>
<sequence length="95" mass="11151">MTLRFTDGLPVLGYREIEDRTLAFAWQWHEPTLRVTFTEHTPVLLGHVTHLDGLPRLAVAPENHDWLDPARTQALVEHAIDLWRRKERVFRQCEG</sequence>
<comment type="caution">
    <text evidence="1">The sequence shown here is derived from an EMBL/GenBank/DDBJ whole genome shotgun (WGS) entry which is preliminary data.</text>
</comment>
<dbReference type="EMBL" id="JAPZVQ010000018">
    <property type="protein sequence ID" value="MDA1387685.1"/>
    <property type="molecule type" value="Genomic_DNA"/>
</dbReference>
<protein>
    <submittedName>
        <fullName evidence="1">Uncharacterized protein</fullName>
    </submittedName>
</protein>